<feature type="domain" description="TOG" evidence="2">
    <location>
        <begin position="58"/>
        <end position="308"/>
    </location>
</feature>
<dbReference type="Proteomes" id="UP000095281">
    <property type="component" value="Unplaced"/>
</dbReference>
<dbReference type="GO" id="GO:0008017">
    <property type="term" value="F:microtubule binding"/>
    <property type="evidence" value="ECO:0007669"/>
    <property type="project" value="TreeGrafter"/>
</dbReference>
<evidence type="ECO:0000256" key="1">
    <source>
        <dbReference type="SAM" id="MobiDB-lite"/>
    </source>
</evidence>
<dbReference type="InterPro" id="IPR016024">
    <property type="entry name" value="ARM-type_fold"/>
</dbReference>
<dbReference type="PANTHER" id="PTHR21567:SF9">
    <property type="entry name" value="CLIP-ASSOCIATING PROTEIN"/>
    <property type="match status" value="1"/>
</dbReference>
<dbReference type="AlphaFoldDB" id="A0A1I8B3D7"/>
<dbReference type="GO" id="GO:0005881">
    <property type="term" value="C:cytoplasmic microtubule"/>
    <property type="evidence" value="ECO:0007669"/>
    <property type="project" value="TreeGrafter"/>
</dbReference>
<evidence type="ECO:0000313" key="3">
    <source>
        <dbReference type="Proteomes" id="UP000095281"/>
    </source>
</evidence>
<protein>
    <submittedName>
        <fullName evidence="4">CLASP_N domain-containing protein</fullName>
    </submittedName>
</protein>
<dbReference type="WBParaSite" id="MhA1_Contig134.frz3.fgene4">
    <property type="protein sequence ID" value="MhA1_Contig134.frz3.fgene4"/>
    <property type="gene ID" value="MhA1_Contig134.frz3.fgene4"/>
</dbReference>
<dbReference type="GO" id="GO:0040001">
    <property type="term" value="P:establishment of mitotic spindle localization"/>
    <property type="evidence" value="ECO:0007669"/>
    <property type="project" value="TreeGrafter"/>
</dbReference>
<feature type="domain" description="TOG" evidence="2">
    <location>
        <begin position="419"/>
        <end position="657"/>
    </location>
</feature>
<dbReference type="GO" id="GO:0000776">
    <property type="term" value="C:kinetochore"/>
    <property type="evidence" value="ECO:0007669"/>
    <property type="project" value="TreeGrafter"/>
</dbReference>
<dbReference type="SMART" id="SM01349">
    <property type="entry name" value="TOG"/>
    <property type="match status" value="2"/>
</dbReference>
<feature type="region of interest" description="Disordered" evidence="1">
    <location>
        <begin position="298"/>
        <end position="318"/>
    </location>
</feature>
<evidence type="ECO:0000313" key="4">
    <source>
        <dbReference type="WBParaSite" id="MhA1_Contig134.frz3.fgene4"/>
    </source>
</evidence>
<dbReference type="GO" id="GO:0072686">
    <property type="term" value="C:mitotic spindle"/>
    <property type="evidence" value="ECO:0007669"/>
    <property type="project" value="TreeGrafter"/>
</dbReference>
<dbReference type="InterPro" id="IPR034085">
    <property type="entry name" value="TOG"/>
</dbReference>
<dbReference type="GO" id="GO:0090307">
    <property type="term" value="P:mitotic spindle assembly"/>
    <property type="evidence" value="ECO:0007669"/>
    <property type="project" value="TreeGrafter"/>
</dbReference>
<organism evidence="3 4">
    <name type="scientific">Meloidogyne hapla</name>
    <name type="common">Root-knot nematode worm</name>
    <dbReference type="NCBI Taxonomy" id="6305"/>
    <lineage>
        <taxon>Eukaryota</taxon>
        <taxon>Metazoa</taxon>
        <taxon>Ecdysozoa</taxon>
        <taxon>Nematoda</taxon>
        <taxon>Chromadorea</taxon>
        <taxon>Rhabditida</taxon>
        <taxon>Tylenchina</taxon>
        <taxon>Tylenchomorpha</taxon>
        <taxon>Tylenchoidea</taxon>
        <taxon>Meloidogynidae</taxon>
        <taxon>Meloidogyninae</taxon>
        <taxon>Meloidogyne</taxon>
    </lineage>
</organism>
<evidence type="ECO:0000259" key="2">
    <source>
        <dbReference type="SMART" id="SM01349"/>
    </source>
</evidence>
<dbReference type="SUPFAM" id="SSF48371">
    <property type="entry name" value="ARM repeat"/>
    <property type="match status" value="1"/>
</dbReference>
<dbReference type="GO" id="GO:0005876">
    <property type="term" value="C:spindle microtubule"/>
    <property type="evidence" value="ECO:0007669"/>
    <property type="project" value="TreeGrafter"/>
</dbReference>
<name>A0A1I8B3D7_MELHA</name>
<sequence>MQSSNKTRVRPTNSGKLYPENTLNFNLASSLTAGAVSEEQFRQAFEAVLDLRVHSLKDLIAECQKQAVILENTNNDWTKRIKALQSLRGLIKHDIGCYGAFAEQVYGLLGTALELSVKDLRSQVCRETCMTISFFCEKLGTSFWRVAEAILPITLNLTQNSAKVMASSGRNCNIFITKNIHHSKILTLIVHHMSHKAKEIRRSAIKYFLEYLAIKNHKLTKMSIELICTIINQWDPTLIEKHSGEVTHSIKLALSDADSEARMVARQAFESLQSNYPTKAEVLFQELEPAKQRMLVERSSTASSTHSINSERDNLPNPNRGLYNAQNSAFLNKRSASDLNHSARRVNLVPPRIVRRPNPPIASNSATSVKPPITHPSPLVKKPASMTPTSHHRNGPALHTPVPLNIHKNGTTQTPLTAASMAAQTNVIKLQKVLAVLTDKNEHSIDNVENSLRSLTQLIKNGEIANWDEVFNDIFYNIQQTILHPLNNAGTVKAGALKAMKELCISQPKRLLTKTELLLLLTLDAHENDDAQVVRAAEECGAALATRLPTKTCVNLLLAVIDDENSKYHQLSGAIKMMSNLISKLPPDEVEVMMPTVVQRMVRCYENSQSMVRRASIICLVSMSVSIGLEKLKPHLNPSTLKLVEVYAARMAKRESY</sequence>
<dbReference type="Pfam" id="PF12348">
    <property type="entry name" value="CLASP_N"/>
    <property type="match status" value="1"/>
</dbReference>
<feature type="region of interest" description="Disordered" evidence="1">
    <location>
        <begin position="353"/>
        <end position="375"/>
    </location>
</feature>
<dbReference type="InterPro" id="IPR024395">
    <property type="entry name" value="CLASP_N_dom"/>
</dbReference>
<dbReference type="GO" id="GO:0045180">
    <property type="term" value="C:basal cortex"/>
    <property type="evidence" value="ECO:0007669"/>
    <property type="project" value="TreeGrafter"/>
</dbReference>
<dbReference type="GO" id="GO:0005815">
    <property type="term" value="C:microtubule organizing center"/>
    <property type="evidence" value="ECO:0007669"/>
    <property type="project" value="TreeGrafter"/>
</dbReference>
<dbReference type="InterPro" id="IPR011989">
    <property type="entry name" value="ARM-like"/>
</dbReference>
<keyword evidence="3" id="KW-1185">Reference proteome</keyword>
<proteinExistence type="predicted"/>
<dbReference type="Gene3D" id="1.25.10.10">
    <property type="entry name" value="Leucine-rich Repeat Variant"/>
    <property type="match status" value="2"/>
</dbReference>
<reference evidence="4" key="1">
    <citation type="submission" date="2016-11" db="UniProtKB">
        <authorList>
            <consortium name="WormBaseParasite"/>
        </authorList>
    </citation>
    <scope>IDENTIFICATION</scope>
</reference>
<feature type="compositionally biased region" description="Low complexity" evidence="1">
    <location>
        <begin position="299"/>
        <end position="308"/>
    </location>
</feature>
<accession>A0A1I8B3D7</accession>
<dbReference type="PANTHER" id="PTHR21567">
    <property type="entry name" value="CLASP"/>
    <property type="match status" value="1"/>
</dbReference>